<dbReference type="InterPro" id="IPR035328">
    <property type="entry name" value="DUF3048_C"/>
</dbReference>
<dbReference type="Gene3D" id="3.50.90.10">
    <property type="entry name" value="YerB-like"/>
    <property type="match status" value="1"/>
</dbReference>
<feature type="domain" description="DUF3048" evidence="1">
    <location>
        <begin position="2"/>
        <end position="79"/>
    </location>
</feature>
<comment type="caution">
    <text evidence="2">The sequence shown here is derived from an EMBL/GenBank/DDBJ whole genome shotgun (WGS) entry which is preliminary data.</text>
</comment>
<name>A0A645FBS7_9ZZZZ</name>
<organism evidence="2">
    <name type="scientific">bioreactor metagenome</name>
    <dbReference type="NCBI Taxonomy" id="1076179"/>
    <lineage>
        <taxon>unclassified sequences</taxon>
        <taxon>metagenomes</taxon>
        <taxon>ecological metagenomes</taxon>
    </lineage>
</organism>
<evidence type="ECO:0000259" key="1">
    <source>
        <dbReference type="Pfam" id="PF17479"/>
    </source>
</evidence>
<reference evidence="2" key="1">
    <citation type="submission" date="2019-08" db="EMBL/GenBank/DDBJ databases">
        <authorList>
            <person name="Kucharzyk K."/>
            <person name="Murdoch R.W."/>
            <person name="Higgins S."/>
            <person name="Loffler F."/>
        </authorList>
    </citation>
    <scope>NUCLEOTIDE SEQUENCE</scope>
</reference>
<sequence length="93" mass="10424">MPHVTLEGGQISVTNILILYDEKYYESTKTINFRLNTGKGLLITGGTSRPVKWSRTADSLRFTEENGNQLNMIPGKTYICLTDNPNESRTVLS</sequence>
<protein>
    <recommendedName>
        <fullName evidence="1">DUF3048 domain-containing protein</fullName>
    </recommendedName>
</protein>
<proteinExistence type="predicted"/>
<dbReference type="InterPro" id="IPR023158">
    <property type="entry name" value="YerB-like_sf"/>
</dbReference>
<evidence type="ECO:0000313" key="2">
    <source>
        <dbReference type="EMBL" id="MPN11022.1"/>
    </source>
</evidence>
<dbReference type="SUPFAM" id="SSF159774">
    <property type="entry name" value="YerB-like"/>
    <property type="match status" value="1"/>
</dbReference>
<accession>A0A645FBS7</accession>
<dbReference type="AlphaFoldDB" id="A0A645FBS7"/>
<dbReference type="Pfam" id="PF17479">
    <property type="entry name" value="DUF3048_C"/>
    <property type="match status" value="1"/>
</dbReference>
<gene>
    <name evidence="2" type="ORF">SDC9_158321</name>
</gene>
<dbReference type="EMBL" id="VSSQ01057218">
    <property type="protein sequence ID" value="MPN11022.1"/>
    <property type="molecule type" value="Genomic_DNA"/>
</dbReference>